<accession>A0A1H4UDX1</accession>
<protein>
    <submittedName>
        <fullName evidence="2">Uncharacterized protein</fullName>
    </submittedName>
</protein>
<organism evidence="2 3">
    <name type="scientific">Tsukamurella tyrosinosolvens</name>
    <dbReference type="NCBI Taxonomy" id="57704"/>
    <lineage>
        <taxon>Bacteria</taxon>
        <taxon>Bacillati</taxon>
        <taxon>Actinomycetota</taxon>
        <taxon>Actinomycetes</taxon>
        <taxon>Mycobacteriales</taxon>
        <taxon>Tsukamurellaceae</taxon>
        <taxon>Tsukamurella</taxon>
    </lineage>
</organism>
<gene>
    <name evidence="2" type="ORF">SAMN04489793_2866</name>
</gene>
<dbReference type="AlphaFoldDB" id="A0A1H4UDX1"/>
<evidence type="ECO:0000313" key="2">
    <source>
        <dbReference type="EMBL" id="SEC66855.1"/>
    </source>
</evidence>
<dbReference type="Proteomes" id="UP000182241">
    <property type="component" value="Unassembled WGS sequence"/>
</dbReference>
<name>A0A1H4UDX1_TSUTY</name>
<reference evidence="3" key="1">
    <citation type="submission" date="2016-10" db="EMBL/GenBank/DDBJ databases">
        <authorList>
            <person name="Varghese N."/>
            <person name="Submissions S."/>
        </authorList>
    </citation>
    <scope>NUCLEOTIDE SEQUENCE [LARGE SCALE GENOMIC DNA]</scope>
    <source>
        <strain evidence="3">DSM 44234</strain>
    </source>
</reference>
<feature type="transmembrane region" description="Helical" evidence="1">
    <location>
        <begin position="12"/>
        <end position="31"/>
    </location>
</feature>
<proteinExistence type="predicted"/>
<evidence type="ECO:0000256" key="1">
    <source>
        <dbReference type="SAM" id="Phobius"/>
    </source>
</evidence>
<dbReference type="STRING" id="57704.SAMN04489793_2866"/>
<keyword evidence="3" id="KW-1185">Reference proteome</keyword>
<keyword evidence="1" id="KW-0472">Membrane</keyword>
<dbReference type="EMBL" id="FNSA01000003">
    <property type="protein sequence ID" value="SEC66855.1"/>
    <property type="molecule type" value="Genomic_DNA"/>
</dbReference>
<keyword evidence="1" id="KW-0812">Transmembrane</keyword>
<sequence>MGRSRPVAELVLLHAAAFVCGLGFGYWLAALRRRRHPVSIYDPPANIAGSIPYLRTREDQTP</sequence>
<evidence type="ECO:0000313" key="3">
    <source>
        <dbReference type="Proteomes" id="UP000182241"/>
    </source>
</evidence>
<keyword evidence="1" id="KW-1133">Transmembrane helix</keyword>